<dbReference type="Proteomes" id="UP000234857">
    <property type="component" value="Unassembled WGS sequence"/>
</dbReference>
<dbReference type="NCBIfam" id="TIGR01395">
    <property type="entry name" value="FlgC"/>
    <property type="match status" value="1"/>
</dbReference>
<keyword evidence="9" id="KW-0282">Flagellum</keyword>
<dbReference type="InterPro" id="IPR001444">
    <property type="entry name" value="Flag_bb_rod_N"/>
</dbReference>
<evidence type="ECO:0000313" key="10">
    <source>
        <dbReference type="Proteomes" id="UP000234857"/>
    </source>
</evidence>
<comment type="subcellular location">
    <subcellularLocation>
        <location evidence="1 6">Bacterial flagellum basal body</location>
    </subcellularLocation>
</comment>
<evidence type="ECO:0000256" key="3">
    <source>
        <dbReference type="ARBA" id="ARBA00017941"/>
    </source>
</evidence>
<comment type="caution">
    <text evidence="9">The sequence shown here is derived from an EMBL/GenBank/DDBJ whole genome shotgun (WGS) entry which is preliminary data.</text>
</comment>
<evidence type="ECO:0000256" key="5">
    <source>
        <dbReference type="ARBA" id="ARBA00025933"/>
    </source>
</evidence>
<dbReference type="GO" id="GO:0071978">
    <property type="term" value="P:bacterial-type flagellum-dependent swarming motility"/>
    <property type="evidence" value="ECO:0007669"/>
    <property type="project" value="TreeGrafter"/>
</dbReference>
<protein>
    <recommendedName>
        <fullName evidence="3 6">Flagellar basal-body rod protein FlgC</fullName>
    </recommendedName>
</protein>
<dbReference type="PROSITE" id="PS00588">
    <property type="entry name" value="FLAGELLA_BB_ROD"/>
    <property type="match status" value="1"/>
</dbReference>
<comment type="similarity">
    <text evidence="2">Belongs to the flagella basal body rod proteins family.</text>
</comment>
<accession>A0A2N5ZJW9</accession>
<keyword evidence="9" id="KW-0969">Cilium</keyword>
<name>A0A2N5ZJW9_MUIH1</name>
<dbReference type="PANTHER" id="PTHR30435">
    <property type="entry name" value="FLAGELLAR PROTEIN"/>
    <property type="match status" value="1"/>
</dbReference>
<evidence type="ECO:0000256" key="2">
    <source>
        <dbReference type="ARBA" id="ARBA00009677"/>
    </source>
</evidence>
<comment type="subunit">
    <text evidence="5 6">The basal body constitutes a major portion of the flagellar organelle and consists of four rings (L,P,S, and M) mounted on a central rod. The rod consists of about 26 subunits of FlgG in the distal portion, and FlgB, FlgC and FlgF are thought to build up the proximal portion of the rod with about 6 subunits each.</text>
</comment>
<sequence length="147" mass="16297">MRIFSTINAAASGLTAQRLRMDTISNNIANVNTTRTDEGGPYKRQVPVFAPRQDMKFNMPFPPRKLQDQVGEGVRILGIKEDNSKFRMVYEPGHPDANKEGYVAYPNVSIVKEMVDMISANRSYEANVSVISTAKGMAQKSLTIGRA</sequence>
<reference evidence="9 10" key="1">
    <citation type="submission" date="2017-11" db="EMBL/GenBank/DDBJ databases">
        <title>Genome-resolved metagenomics identifies genetic mobility, metabolic interactions, and unexpected diversity in perchlorate-reducing communities.</title>
        <authorList>
            <person name="Barnum T.P."/>
            <person name="Figueroa I.A."/>
            <person name="Carlstrom C.I."/>
            <person name="Lucas L.N."/>
            <person name="Engelbrektson A.L."/>
            <person name="Coates J.D."/>
        </authorList>
    </citation>
    <scope>NUCLEOTIDE SEQUENCE [LARGE SCALE GENOMIC DNA]</scope>
    <source>
        <strain evidence="9">BM706</strain>
    </source>
</reference>
<evidence type="ECO:0000259" key="7">
    <source>
        <dbReference type="Pfam" id="PF00460"/>
    </source>
</evidence>
<dbReference type="AlphaFoldDB" id="A0A2N5ZJW9"/>
<feature type="domain" description="Flagellar basal-body/hook protein C-terminal" evidence="8">
    <location>
        <begin position="100"/>
        <end position="143"/>
    </location>
</feature>
<evidence type="ECO:0000313" key="9">
    <source>
        <dbReference type="EMBL" id="PLX18997.1"/>
    </source>
</evidence>
<evidence type="ECO:0000256" key="6">
    <source>
        <dbReference type="RuleBase" id="RU362062"/>
    </source>
</evidence>
<feature type="domain" description="Flagellar basal body rod protein N-terminal" evidence="7">
    <location>
        <begin position="7"/>
        <end position="35"/>
    </location>
</feature>
<keyword evidence="4 6" id="KW-0975">Bacterial flagellum</keyword>
<dbReference type="GO" id="GO:0030694">
    <property type="term" value="C:bacterial-type flagellum basal body, rod"/>
    <property type="evidence" value="ECO:0007669"/>
    <property type="project" value="UniProtKB-UniRule"/>
</dbReference>
<dbReference type="EMBL" id="PKTG01000043">
    <property type="protein sequence ID" value="PLX18997.1"/>
    <property type="molecule type" value="Genomic_DNA"/>
</dbReference>
<keyword evidence="9" id="KW-0966">Cell projection</keyword>
<dbReference type="InterPro" id="IPR006299">
    <property type="entry name" value="FlgC"/>
</dbReference>
<dbReference type="Pfam" id="PF06429">
    <property type="entry name" value="Flg_bbr_C"/>
    <property type="match status" value="1"/>
</dbReference>
<organism evidence="9 10">
    <name type="scientific">Muiribacterium halophilum</name>
    <dbReference type="NCBI Taxonomy" id="2053465"/>
    <lineage>
        <taxon>Bacteria</taxon>
        <taxon>Candidatus Muiribacteriota</taxon>
        <taxon>Candidatus Muiribacteriia</taxon>
        <taxon>Candidatus Muiribacteriales</taxon>
        <taxon>Candidatus Muiribacteriaceae</taxon>
        <taxon>Candidatus Muiribacterium</taxon>
    </lineage>
</organism>
<gene>
    <name evidence="9" type="primary">flgC</name>
    <name evidence="9" type="ORF">C0601_03005</name>
</gene>
<dbReference type="InterPro" id="IPR019776">
    <property type="entry name" value="Flagellar_basal_body_rod_CS"/>
</dbReference>
<evidence type="ECO:0000259" key="8">
    <source>
        <dbReference type="Pfam" id="PF06429"/>
    </source>
</evidence>
<proteinExistence type="inferred from homology"/>
<dbReference type="InterPro" id="IPR010930">
    <property type="entry name" value="Flg_bb/hook_C_dom"/>
</dbReference>
<dbReference type="PANTHER" id="PTHR30435:SF2">
    <property type="entry name" value="FLAGELLAR BASAL-BODY ROD PROTEIN FLGC"/>
    <property type="match status" value="1"/>
</dbReference>
<dbReference type="Pfam" id="PF00460">
    <property type="entry name" value="Flg_bb_rod"/>
    <property type="match status" value="1"/>
</dbReference>
<evidence type="ECO:0000256" key="1">
    <source>
        <dbReference type="ARBA" id="ARBA00004117"/>
    </source>
</evidence>
<evidence type="ECO:0000256" key="4">
    <source>
        <dbReference type="ARBA" id="ARBA00023143"/>
    </source>
</evidence>